<name>A0ABQ5W942_9HYPH</name>
<evidence type="ECO:0000313" key="1">
    <source>
        <dbReference type="EMBL" id="GLQ56630.1"/>
    </source>
</evidence>
<protein>
    <recommendedName>
        <fullName evidence="3">Response regulatory domain-containing protein</fullName>
    </recommendedName>
</protein>
<comment type="caution">
    <text evidence="1">The sequence shown here is derived from an EMBL/GenBank/DDBJ whole genome shotgun (WGS) entry which is preliminary data.</text>
</comment>
<dbReference type="EMBL" id="BSNS01000020">
    <property type="protein sequence ID" value="GLQ56630.1"/>
    <property type="molecule type" value="Genomic_DNA"/>
</dbReference>
<evidence type="ECO:0000313" key="2">
    <source>
        <dbReference type="Proteomes" id="UP001156691"/>
    </source>
</evidence>
<sequence>MANGRILIVAPEIDLRRSLRFALEAEGYAVTDLPHIKIPPPDLRYDCTVLDRKAAVGPQADIVDFCRRSDPVILLSEVGIPWLADSIAAVVERPVAGFSLVKAIAKATASPAAATTT</sequence>
<evidence type="ECO:0008006" key="3">
    <source>
        <dbReference type="Google" id="ProtNLM"/>
    </source>
</evidence>
<dbReference type="RefSeq" id="WP_284342021.1">
    <property type="nucleotide sequence ID" value="NZ_BSNS01000020.1"/>
</dbReference>
<proteinExistence type="predicted"/>
<dbReference type="Proteomes" id="UP001156691">
    <property type="component" value="Unassembled WGS sequence"/>
</dbReference>
<organism evidence="1 2">
    <name type="scientific">Devosia nitrariae</name>
    <dbReference type="NCBI Taxonomy" id="2071872"/>
    <lineage>
        <taxon>Bacteria</taxon>
        <taxon>Pseudomonadati</taxon>
        <taxon>Pseudomonadota</taxon>
        <taxon>Alphaproteobacteria</taxon>
        <taxon>Hyphomicrobiales</taxon>
        <taxon>Devosiaceae</taxon>
        <taxon>Devosia</taxon>
    </lineage>
</organism>
<reference evidence="2" key="1">
    <citation type="journal article" date="2019" name="Int. J. Syst. Evol. Microbiol.">
        <title>The Global Catalogue of Microorganisms (GCM) 10K type strain sequencing project: providing services to taxonomists for standard genome sequencing and annotation.</title>
        <authorList>
            <consortium name="The Broad Institute Genomics Platform"/>
            <consortium name="The Broad Institute Genome Sequencing Center for Infectious Disease"/>
            <person name="Wu L."/>
            <person name="Ma J."/>
        </authorList>
    </citation>
    <scope>NUCLEOTIDE SEQUENCE [LARGE SCALE GENOMIC DNA]</scope>
    <source>
        <strain evidence="2">NBRC 112416</strain>
    </source>
</reference>
<accession>A0ABQ5W942</accession>
<dbReference type="InterPro" id="IPR011006">
    <property type="entry name" value="CheY-like_superfamily"/>
</dbReference>
<dbReference type="SUPFAM" id="SSF52172">
    <property type="entry name" value="CheY-like"/>
    <property type="match status" value="1"/>
</dbReference>
<gene>
    <name evidence="1" type="ORF">GCM10010862_38890</name>
</gene>
<keyword evidence="2" id="KW-1185">Reference proteome</keyword>